<gene>
    <name evidence="2" type="ORF">PGLA1383_LOCUS45201</name>
</gene>
<comment type="caution">
    <text evidence="2">The sequence shown here is derived from an EMBL/GenBank/DDBJ whole genome shotgun (WGS) entry which is preliminary data.</text>
</comment>
<dbReference type="Proteomes" id="UP000654075">
    <property type="component" value="Unassembled WGS sequence"/>
</dbReference>
<feature type="region of interest" description="Disordered" evidence="1">
    <location>
        <begin position="1"/>
        <end position="20"/>
    </location>
</feature>
<dbReference type="EMBL" id="CAJNNV010029433">
    <property type="protein sequence ID" value="CAE8628594.1"/>
    <property type="molecule type" value="Genomic_DNA"/>
</dbReference>
<feature type="region of interest" description="Disordered" evidence="1">
    <location>
        <begin position="41"/>
        <end position="249"/>
    </location>
</feature>
<feature type="compositionally biased region" description="Low complexity" evidence="1">
    <location>
        <begin position="153"/>
        <end position="176"/>
    </location>
</feature>
<organism evidence="2 3">
    <name type="scientific">Polarella glacialis</name>
    <name type="common">Dinoflagellate</name>
    <dbReference type="NCBI Taxonomy" id="89957"/>
    <lineage>
        <taxon>Eukaryota</taxon>
        <taxon>Sar</taxon>
        <taxon>Alveolata</taxon>
        <taxon>Dinophyceae</taxon>
        <taxon>Suessiales</taxon>
        <taxon>Suessiaceae</taxon>
        <taxon>Polarella</taxon>
    </lineage>
</organism>
<keyword evidence="3" id="KW-1185">Reference proteome</keyword>
<name>A0A813GW48_POLGL</name>
<feature type="compositionally biased region" description="Low complexity" evidence="1">
    <location>
        <begin position="85"/>
        <end position="134"/>
    </location>
</feature>
<accession>A0A813GW48</accession>
<sequence length="300" mass="31220">MPTPPAAAGAIAPPGSTSGPAISDLLDLTFSLDLAFGRTSIPQTPPGAQFLFNNTSSPLAEAEGPGPVGQGSHGDAGPEDPALPPAVSAPTAPWATSAATATATPTPTTTATLTTAITTTPATTTATATTPAPAFSLADDDCSDDNNNKHNDNNNNDNDNNHNDNNNNNNNNNNSNSKQTINNSKQSINNNNNNYNNYNNDNAAPAESRADEGQPSASAARRPRQSLLCPSSAQTDPGSKATAPPVHTPDACYKVTFTREMHKKKRSYSCGFLKIKDGKAFLYSEEGKHLMLGRTLRAGC</sequence>
<reference evidence="2" key="1">
    <citation type="submission" date="2021-02" db="EMBL/GenBank/DDBJ databases">
        <authorList>
            <person name="Dougan E. K."/>
            <person name="Rhodes N."/>
            <person name="Thang M."/>
            <person name="Chan C."/>
        </authorList>
    </citation>
    <scope>NUCLEOTIDE SEQUENCE</scope>
</reference>
<protein>
    <submittedName>
        <fullName evidence="2">Uncharacterized protein</fullName>
    </submittedName>
</protein>
<evidence type="ECO:0000313" key="3">
    <source>
        <dbReference type="Proteomes" id="UP000654075"/>
    </source>
</evidence>
<evidence type="ECO:0000256" key="1">
    <source>
        <dbReference type="SAM" id="MobiDB-lite"/>
    </source>
</evidence>
<feature type="compositionally biased region" description="Polar residues" evidence="1">
    <location>
        <begin position="177"/>
        <end position="188"/>
    </location>
</feature>
<feature type="compositionally biased region" description="Low complexity" evidence="1">
    <location>
        <begin position="189"/>
        <end position="202"/>
    </location>
</feature>
<proteinExistence type="predicted"/>
<dbReference type="PANTHER" id="PTHR42264">
    <property type="entry name" value="EPHRIN_REC_LIKE DOMAIN-CONTAINING PROTEIN"/>
    <property type="match status" value="1"/>
</dbReference>
<evidence type="ECO:0000313" key="2">
    <source>
        <dbReference type="EMBL" id="CAE8628594.1"/>
    </source>
</evidence>
<feature type="compositionally biased region" description="Polar residues" evidence="1">
    <location>
        <begin position="228"/>
        <end position="237"/>
    </location>
</feature>
<dbReference type="AlphaFoldDB" id="A0A813GW48"/>